<proteinExistence type="predicted"/>
<organism evidence="1 2">
    <name type="scientific">Fusarium albosuccineum</name>
    <dbReference type="NCBI Taxonomy" id="1237068"/>
    <lineage>
        <taxon>Eukaryota</taxon>
        <taxon>Fungi</taxon>
        <taxon>Dikarya</taxon>
        <taxon>Ascomycota</taxon>
        <taxon>Pezizomycotina</taxon>
        <taxon>Sordariomycetes</taxon>
        <taxon>Hypocreomycetidae</taxon>
        <taxon>Hypocreales</taxon>
        <taxon>Nectriaceae</taxon>
        <taxon>Fusarium</taxon>
        <taxon>Fusarium decemcellulare species complex</taxon>
    </lineage>
</organism>
<dbReference type="OrthoDB" id="5591297at2759"/>
<dbReference type="InterPro" id="IPR014729">
    <property type="entry name" value="Rossmann-like_a/b/a_fold"/>
</dbReference>
<dbReference type="PANTHER" id="PTHR31285">
    <property type="entry name" value="NICOTINAMIDE MONONUCLEOTIDE ADENYLYLTRANSFERASE"/>
    <property type="match status" value="1"/>
</dbReference>
<evidence type="ECO:0000313" key="1">
    <source>
        <dbReference type="EMBL" id="KAF4470234.1"/>
    </source>
</evidence>
<dbReference type="AlphaFoldDB" id="A0A8H4PC81"/>
<dbReference type="SUPFAM" id="SSF52374">
    <property type="entry name" value="Nucleotidylyl transferase"/>
    <property type="match status" value="1"/>
</dbReference>
<comment type="caution">
    <text evidence="1">The sequence shown here is derived from an EMBL/GenBank/DDBJ whole genome shotgun (WGS) entry which is preliminary data.</text>
</comment>
<keyword evidence="1" id="KW-0808">Transferase</keyword>
<keyword evidence="2" id="KW-1185">Reference proteome</keyword>
<dbReference type="Gene3D" id="3.40.50.620">
    <property type="entry name" value="HUPs"/>
    <property type="match status" value="1"/>
</dbReference>
<gene>
    <name evidence="1" type="ORF">FALBO_2868</name>
</gene>
<evidence type="ECO:0000313" key="2">
    <source>
        <dbReference type="Proteomes" id="UP000554235"/>
    </source>
</evidence>
<name>A0A8H4PC81_9HYPO</name>
<dbReference type="GO" id="GO:0000309">
    <property type="term" value="F:nicotinamide-nucleotide adenylyltransferase activity"/>
    <property type="evidence" value="ECO:0007669"/>
    <property type="project" value="TreeGrafter"/>
</dbReference>
<accession>A0A8H4PC81</accession>
<dbReference type="GO" id="GO:0005634">
    <property type="term" value="C:nucleus"/>
    <property type="evidence" value="ECO:0007669"/>
    <property type="project" value="TreeGrafter"/>
</dbReference>
<reference evidence="1 2" key="1">
    <citation type="submission" date="2020-01" db="EMBL/GenBank/DDBJ databases">
        <title>Identification and distribution of gene clusters putatively required for synthesis of sphingolipid metabolism inhibitors in phylogenetically diverse species of the filamentous fungus Fusarium.</title>
        <authorList>
            <person name="Kim H.-S."/>
            <person name="Busman M."/>
            <person name="Brown D.W."/>
            <person name="Divon H."/>
            <person name="Uhlig S."/>
            <person name="Proctor R.H."/>
        </authorList>
    </citation>
    <scope>NUCLEOTIDE SEQUENCE [LARGE SCALE GENOMIC DNA]</scope>
    <source>
        <strain evidence="1 2">NRRL 20459</strain>
    </source>
</reference>
<protein>
    <submittedName>
        <fullName evidence="1">Cytidylyltransferase family</fullName>
    </submittedName>
</protein>
<dbReference type="GO" id="GO:0016887">
    <property type="term" value="F:ATP hydrolysis activity"/>
    <property type="evidence" value="ECO:0007669"/>
    <property type="project" value="TreeGrafter"/>
</dbReference>
<dbReference type="Proteomes" id="UP000554235">
    <property type="component" value="Unassembled WGS sequence"/>
</dbReference>
<dbReference type="PANTHER" id="PTHR31285:SF0">
    <property type="entry name" value="NICOTINAMIDE MONONUCLEOTIDE ADENYLYLTRANSFERASE"/>
    <property type="match status" value="1"/>
</dbReference>
<keyword evidence="1" id="KW-0548">Nucleotidyltransferase</keyword>
<sequence>MSTTTDSPSQAQDVTMRIPDPKNLVTSFSRALTSFQSSSDALRILCTLPHPASTSSNVPAPRRPVHPVRDLIILDSSFNPPTLAHASMARSALQTRGGGRLMLLLSVNNADKAPKPASFPIRLGMMEAMGRELLGEMKGEAQDLEVDIAVTTMPFFHDKAKAIAESGFYGEQQPTQTFLAGFDTIVRIFNPKYYGTETKDGLTPMQRALGPFFKGARVRVTTRPDETWGGVAEQRAYVDGLAAGKLKEVGGDDAWAGRVEIVEGDEGGEGVSSSRVREVVQNGDGVSGLDGLVGEGVKGWIEREALYREPKDSNL</sequence>
<dbReference type="GO" id="GO:0005737">
    <property type="term" value="C:cytoplasm"/>
    <property type="evidence" value="ECO:0007669"/>
    <property type="project" value="TreeGrafter"/>
</dbReference>
<dbReference type="EMBL" id="JAADYS010000382">
    <property type="protein sequence ID" value="KAF4470234.1"/>
    <property type="molecule type" value="Genomic_DNA"/>
</dbReference>